<geneLocation type="plasmid" evidence="2">
    <name>pdsm15939_1</name>
</geneLocation>
<dbReference type="Proteomes" id="UP000076865">
    <property type="component" value="Plasmid pDSM15939_1"/>
</dbReference>
<dbReference type="OrthoDB" id="9759736at2"/>
<keyword evidence="1" id="KW-0614">Plasmid</keyword>
<dbReference type="PATRIC" id="fig|294699.3.peg.3309"/>
<name>A0A167TT29_9BACL</name>
<evidence type="ECO:0000313" key="2">
    <source>
        <dbReference type="Proteomes" id="UP000076865"/>
    </source>
</evidence>
<evidence type="ECO:0000313" key="1">
    <source>
        <dbReference type="EMBL" id="ANB62214.1"/>
    </source>
</evidence>
<proteinExistence type="predicted"/>
<keyword evidence="2" id="KW-1185">Reference proteome</keyword>
<dbReference type="RefSeq" id="WP_066327902.1">
    <property type="nucleotide sequence ID" value="NZ_CP015439.1"/>
</dbReference>
<sequence>MKKIYANLLGEWVDLSSDDTCLMGSRMVSPSVWWEENAEIWSPDTKDEHTMYQLDYVTIHYKGKDYRISPIFIQIVSE</sequence>
<dbReference type="KEGG" id="aamy:GFC30_3203"/>
<accession>A0A167TT29</accession>
<reference evidence="1 2" key="1">
    <citation type="journal article" date="2006" name="Syst. Appl. Microbiol.">
        <title>Anoxybacillus amylolyticus sp. nov., a thermophilic amylase producing bacterium isolated from Mount Rittmann (Antarctica).</title>
        <authorList>
            <person name="Poli A."/>
            <person name="Esposito E."/>
            <person name="Lama L."/>
            <person name="Orlando P."/>
            <person name="Nicolaus G."/>
            <person name="de Appolonia F."/>
            <person name="Gambacorta A."/>
            <person name="Nicolaus B."/>
        </authorList>
    </citation>
    <scope>NUCLEOTIDE SEQUENCE [LARGE SCALE GENOMIC DNA]</scope>
    <source>
        <strain evidence="1 2">DSM 15939</strain>
        <plasmid evidence="2">Plasmid pdsm15939_1</plasmid>
    </source>
</reference>
<organism evidence="1 2">
    <name type="scientific">Anoxybacteroides amylolyticum</name>
    <dbReference type="NCBI Taxonomy" id="294699"/>
    <lineage>
        <taxon>Bacteria</taxon>
        <taxon>Bacillati</taxon>
        <taxon>Bacillota</taxon>
        <taxon>Bacilli</taxon>
        <taxon>Bacillales</taxon>
        <taxon>Anoxybacillaceae</taxon>
        <taxon>Anoxybacteroides</taxon>
    </lineage>
</organism>
<gene>
    <name evidence="1" type="ORF">GFC30_3203</name>
</gene>
<protein>
    <submittedName>
        <fullName evidence="1">Uncharacterized protein</fullName>
    </submittedName>
</protein>
<dbReference type="AlphaFoldDB" id="A0A167TT29"/>
<dbReference type="EMBL" id="CP015439">
    <property type="protein sequence ID" value="ANB62214.1"/>
    <property type="molecule type" value="Genomic_DNA"/>
</dbReference>